<reference evidence="4 5" key="1">
    <citation type="submission" date="2018-12" db="EMBL/GenBank/DDBJ databases">
        <authorList>
            <person name="Li F."/>
        </authorList>
    </citation>
    <scope>NUCLEOTIDE SEQUENCE [LARGE SCALE GENOMIC DNA]</scope>
    <source>
        <strain evidence="4 5">11W25H-1</strain>
    </source>
</reference>
<evidence type="ECO:0000313" key="5">
    <source>
        <dbReference type="Proteomes" id="UP000288547"/>
    </source>
</evidence>
<evidence type="ECO:0000313" key="4">
    <source>
        <dbReference type="EMBL" id="RWZ52764.1"/>
    </source>
</evidence>
<evidence type="ECO:0000259" key="3">
    <source>
        <dbReference type="Pfam" id="PF02826"/>
    </source>
</evidence>
<dbReference type="PANTHER" id="PTHR10996">
    <property type="entry name" value="2-HYDROXYACID DEHYDROGENASE-RELATED"/>
    <property type="match status" value="1"/>
</dbReference>
<keyword evidence="5" id="KW-1185">Reference proteome</keyword>
<dbReference type="GO" id="GO:0016618">
    <property type="term" value="F:hydroxypyruvate reductase [NAD(P)H] activity"/>
    <property type="evidence" value="ECO:0007669"/>
    <property type="project" value="TreeGrafter"/>
</dbReference>
<dbReference type="AlphaFoldDB" id="A0A3S4AP07"/>
<sequence>MADSLVVSVPDARLANAVGDLPDSVELVEWDFEGAPPRSRIDLVVPPYMGGSSRLGRLAEVSSRLVQSQSIGYDGVDELLPEGVTYANASTVHETATAELALTLALAAQRGLPEFVRNAESGTWKSRMTPGLADKNVMILGYGGVGRAIEDRLLPFETTVVRVASRPRTDDRGAVHGVDELPELLPEVDILIIVTPLTSKTTGLVNDDVLSALPDGALVVNVGRGPVADTDALVRHATEGRIRLALDVTDPEPLPEDHPLWSLPNVLISPHVGGASGAMLPRMVALIRRQIDHLLADEEPENIVLRT</sequence>
<dbReference type="InterPro" id="IPR006140">
    <property type="entry name" value="D-isomer_DH_NAD-bd"/>
</dbReference>
<evidence type="ECO:0000256" key="1">
    <source>
        <dbReference type="ARBA" id="ARBA00023002"/>
    </source>
</evidence>
<dbReference type="PANTHER" id="PTHR10996:SF178">
    <property type="entry name" value="2-HYDROXYACID DEHYDROGENASE YGL185C-RELATED"/>
    <property type="match status" value="1"/>
</dbReference>
<keyword evidence="2" id="KW-0520">NAD</keyword>
<feature type="domain" description="D-isomer specific 2-hydroxyacid dehydrogenase NAD-binding" evidence="3">
    <location>
        <begin position="103"/>
        <end position="273"/>
    </location>
</feature>
<dbReference type="SUPFAM" id="SSF51735">
    <property type="entry name" value="NAD(P)-binding Rossmann-fold domains"/>
    <property type="match status" value="1"/>
</dbReference>
<accession>A0A3S4AP07</accession>
<dbReference type="GO" id="GO:0030267">
    <property type="term" value="F:glyoxylate reductase (NADPH) activity"/>
    <property type="evidence" value="ECO:0007669"/>
    <property type="project" value="TreeGrafter"/>
</dbReference>
<dbReference type="RefSeq" id="WP_128493607.1">
    <property type="nucleotide sequence ID" value="NZ_RZNB01000001.1"/>
</dbReference>
<comment type="caution">
    <text evidence="4">The sequence shown here is derived from an EMBL/GenBank/DDBJ whole genome shotgun (WGS) entry which is preliminary data.</text>
</comment>
<dbReference type="Pfam" id="PF02826">
    <property type="entry name" value="2-Hacid_dh_C"/>
    <property type="match status" value="1"/>
</dbReference>
<dbReference type="Proteomes" id="UP000288547">
    <property type="component" value="Unassembled WGS sequence"/>
</dbReference>
<dbReference type="CDD" id="cd12166">
    <property type="entry name" value="2-Hacid_dh_7"/>
    <property type="match status" value="1"/>
</dbReference>
<evidence type="ECO:0000256" key="2">
    <source>
        <dbReference type="ARBA" id="ARBA00023027"/>
    </source>
</evidence>
<dbReference type="EMBL" id="RZNB01000001">
    <property type="protein sequence ID" value="RWZ52764.1"/>
    <property type="molecule type" value="Genomic_DNA"/>
</dbReference>
<organism evidence="4 5">
    <name type="scientific">Labedella phragmitis</name>
    <dbReference type="NCBI Taxonomy" id="2498849"/>
    <lineage>
        <taxon>Bacteria</taxon>
        <taxon>Bacillati</taxon>
        <taxon>Actinomycetota</taxon>
        <taxon>Actinomycetes</taxon>
        <taxon>Micrococcales</taxon>
        <taxon>Microbacteriaceae</taxon>
        <taxon>Labedella</taxon>
    </lineage>
</organism>
<name>A0A3S4AP07_9MICO</name>
<gene>
    <name evidence="4" type="ORF">ELQ90_02125</name>
</gene>
<dbReference type="GO" id="GO:0005829">
    <property type="term" value="C:cytosol"/>
    <property type="evidence" value="ECO:0007669"/>
    <property type="project" value="TreeGrafter"/>
</dbReference>
<protein>
    <submittedName>
        <fullName evidence="4">Hydroxyacid dehydrogenase</fullName>
    </submittedName>
</protein>
<dbReference type="GO" id="GO:0051287">
    <property type="term" value="F:NAD binding"/>
    <property type="evidence" value="ECO:0007669"/>
    <property type="project" value="InterPro"/>
</dbReference>
<keyword evidence="1" id="KW-0560">Oxidoreductase</keyword>
<dbReference type="Gene3D" id="3.40.50.720">
    <property type="entry name" value="NAD(P)-binding Rossmann-like Domain"/>
    <property type="match status" value="2"/>
</dbReference>
<dbReference type="InterPro" id="IPR036291">
    <property type="entry name" value="NAD(P)-bd_dom_sf"/>
</dbReference>
<dbReference type="InterPro" id="IPR050223">
    <property type="entry name" value="D-isomer_2-hydroxyacid_DH"/>
</dbReference>
<proteinExistence type="predicted"/>
<dbReference type="OrthoDB" id="4324715at2"/>